<dbReference type="FunFam" id="3.40.30.10:FF:000013">
    <property type="entry name" value="Blast:Protein SCO1 homolog, mitochondrial"/>
    <property type="match status" value="1"/>
</dbReference>
<dbReference type="SUPFAM" id="SSF52833">
    <property type="entry name" value="Thioredoxin-like"/>
    <property type="match status" value="1"/>
</dbReference>
<evidence type="ECO:0000313" key="6">
    <source>
        <dbReference type="EMBL" id="SLN12037.1"/>
    </source>
</evidence>
<evidence type="ECO:0000259" key="5">
    <source>
        <dbReference type="PROSITE" id="PS51352"/>
    </source>
</evidence>
<keyword evidence="3" id="KW-0479">Metal-binding</keyword>
<feature type="binding site" evidence="3">
    <location>
        <position position="83"/>
    </location>
    <ligand>
        <name>Cu cation</name>
        <dbReference type="ChEBI" id="CHEBI:23378"/>
    </ligand>
</feature>
<comment type="similarity">
    <text evidence="1">Belongs to the SCO1/2 family.</text>
</comment>
<evidence type="ECO:0000256" key="4">
    <source>
        <dbReference type="PIRSR" id="PIRSR603782-2"/>
    </source>
</evidence>
<evidence type="ECO:0000313" key="7">
    <source>
        <dbReference type="Proteomes" id="UP000193200"/>
    </source>
</evidence>
<feature type="binding site" evidence="3">
    <location>
        <position position="169"/>
    </location>
    <ligand>
        <name>Cu cation</name>
        <dbReference type="ChEBI" id="CHEBI:23378"/>
    </ligand>
</feature>
<keyword evidence="4" id="KW-1015">Disulfide bond</keyword>
<dbReference type="PANTHER" id="PTHR12151">
    <property type="entry name" value="ELECTRON TRANSPORT PROTIN SCO1/SENC FAMILY MEMBER"/>
    <property type="match status" value="1"/>
</dbReference>
<dbReference type="GO" id="GO:0046872">
    <property type="term" value="F:metal ion binding"/>
    <property type="evidence" value="ECO:0007669"/>
    <property type="project" value="UniProtKB-KW"/>
</dbReference>
<feature type="binding site" evidence="3">
    <location>
        <position position="79"/>
    </location>
    <ligand>
        <name>Cu cation</name>
        <dbReference type="ChEBI" id="CHEBI:23378"/>
    </ligand>
</feature>
<dbReference type="Pfam" id="PF02630">
    <property type="entry name" value="SCO1-SenC"/>
    <property type="match status" value="1"/>
</dbReference>
<accession>A0A1Y5R967</accession>
<dbReference type="OrthoDB" id="9790194at2"/>
<evidence type="ECO:0000256" key="2">
    <source>
        <dbReference type="ARBA" id="ARBA00023008"/>
    </source>
</evidence>
<evidence type="ECO:0000256" key="3">
    <source>
        <dbReference type="PIRSR" id="PIRSR603782-1"/>
    </source>
</evidence>
<protein>
    <recommendedName>
        <fullName evidence="5">Thioredoxin domain-containing protein</fullName>
    </recommendedName>
</protein>
<dbReference type="InterPro" id="IPR036249">
    <property type="entry name" value="Thioredoxin-like_sf"/>
</dbReference>
<feature type="domain" description="Thioredoxin" evidence="5">
    <location>
        <begin position="41"/>
        <end position="203"/>
    </location>
</feature>
<dbReference type="InterPro" id="IPR003782">
    <property type="entry name" value="SCO1/SenC"/>
</dbReference>
<dbReference type="InParanoid" id="A0A1Y5R967"/>
<gene>
    <name evidence="6" type="ORF">OCH7691_00122</name>
</gene>
<dbReference type="Gene3D" id="3.40.30.10">
    <property type="entry name" value="Glutaredoxin"/>
    <property type="match status" value="1"/>
</dbReference>
<proteinExistence type="inferred from homology"/>
<dbReference type="RefSeq" id="WP_085881495.1">
    <property type="nucleotide sequence ID" value="NZ_FWFR01000001.1"/>
</dbReference>
<dbReference type="CDD" id="cd02968">
    <property type="entry name" value="SCO"/>
    <property type="match status" value="1"/>
</dbReference>
<name>A0A1Y5R967_9PROT</name>
<feature type="disulfide bond" description="Redox-active" evidence="4">
    <location>
        <begin position="79"/>
        <end position="83"/>
    </location>
</feature>
<keyword evidence="2 3" id="KW-0186">Copper</keyword>
<dbReference type="Proteomes" id="UP000193200">
    <property type="component" value="Unassembled WGS sequence"/>
</dbReference>
<evidence type="ECO:0000256" key="1">
    <source>
        <dbReference type="ARBA" id="ARBA00010996"/>
    </source>
</evidence>
<dbReference type="PROSITE" id="PS51352">
    <property type="entry name" value="THIOREDOXIN_2"/>
    <property type="match status" value="1"/>
</dbReference>
<dbReference type="AlphaFoldDB" id="A0A1Y5R967"/>
<organism evidence="6 7">
    <name type="scientific">Oceanibacterium hippocampi</name>
    <dbReference type="NCBI Taxonomy" id="745714"/>
    <lineage>
        <taxon>Bacteria</taxon>
        <taxon>Pseudomonadati</taxon>
        <taxon>Pseudomonadota</taxon>
        <taxon>Alphaproteobacteria</taxon>
        <taxon>Sneathiellales</taxon>
        <taxon>Sneathiellaceae</taxon>
        <taxon>Oceanibacterium</taxon>
    </lineage>
</organism>
<keyword evidence="7" id="KW-1185">Reference proteome</keyword>
<reference evidence="6 7" key="1">
    <citation type="submission" date="2017-03" db="EMBL/GenBank/DDBJ databases">
        <authorList>
            <person name="Afonso C.L."/>
            <person name="Miller P.J."/>
            <person name="Scott M.A."/>
            <person name="Spackman E."/>
            <person name="Goraichik I."/>
            <person name="Dimitrov K.M."/>
            <person name="Suarez D.L."/>
            <person name="Swayne D.E."/>
        </authorList>
    </citation>
    <scope>NUCLEOTIDE SEQUENCE [LARGE SCALE GENOMIC DNA]</scope>
    <source>
        <strain evidence="6 7">CECT 7691</strain>
    </source>
</reference>
<sequence>MKHLPLVLGILIVVGLAGIAGWQVYESGILQRFADDGNRGQGTADVGGPFTLVAQDGHTVSDTDFRGKLMLVYFGYTFCPDVCPTSLQNEAVALDILGDDADDVAPIFITVDPNRDSQQVMAEYMDAFGPRFIGLRGTEEQVAEVAKRYRVYFRKVDPDKDPENYLVDHLSFLYLMGRDGKFITAFGHATTPEEIARGIREYL</sequence>
<dbReference type="PANTHER" id="PTHR12151:SF25">
    <property type="entry name" value="LINALOOL DEHYDRATASE_ISOMERASE DOMAIN-CONTAINING PROTEIN"/>
    <property type="match status" value="1"/>
</dbReference>
<dbReference type="EMBL" id="FWFR01000001">
    <property type="protein sequence ID" value="SLN12037.1"/>
    <property type="molecule type" value="Genomic_DNA"/>
</dbReference>
<dbReference type="InterPro" id="IPR013766">
    <property type="entry name" value="Thioredoxin_domain"/>
</dbReference>